<organism evidence="2 3">
    <name type="scientific">Dactylosporangium vinaceum</name>
    <dbReference type="NCBI Taxonomy" id="53362"/>
    <lineage>
        <taxon>Bacteria</taxon>
        <taxon>Bacillati</taxon>
        <taxon>Actinomycetota</taxon>
        <taxon>Actinomycetes</taxon>
        <taxon>Micromonosporales</taxon>
        <taxon>Micromonosporaceae</taxon>
        <taxon>Dactylosporangium</taxon>
    </lineage>
</organism>
<dbReference type="RefSeq" id="WP_223103600.1">
    <property type="nucleotide sequence ID" value="NZ_CP061913.1"/>
</dbReference>
<keyword evidence="1" id="KW-1133">Transmembrane helix</keyword>
<evidence type="ECO:0000313" key="2">
    <source>
        <dbReference type="EMBL" id="MFB9443289.1"/>
    </source>
</evidence>
<keyword evidence="1" id="KW-0812">Transmembrane</keyword>
<evidence type="ECO:0000256" key="1">
    <source>
        <dbReference type="SAM" id="Phobius"/>
    </source>
</evidence>
<keyword evidence="3" id="KW-1185">Reference proteome</keyword>
<gene>
    <name evidence="2" type="ORF">ACFFTR_09355</name>
</gene>
<dbReference type="Proteomes" id="UP001589608">
    <property type="component" value="Unassembled WGS sequence"/>
</dbReference>
<name>A0ABV5M355_9ACTN</name>
<feature type="transmembrane region" description="Helical" evidence="1">
    <location>
        <begin position="138"/>
        <end position="161"/>
    </location>
</feature>
<reference evidence="2 3" key="1">
    <citation type="submission" date="2024-09" db="EMBL/GenBank/DDBJ databases">
        <authorList>
            <person name="Sun Q."/>
            <person name="Mori K."/>
        </authorList>
    </citation>
    <scope>NUCLEOTIDE SEQUENCE [LARGE SCALE GENOMIC DNA]</scope>
    <source>
        <strain evidence="2 3">JCM 3307</strain>
    </source>
</reference>
<keyword evidence="1" id="KW-0472">Membrane</keyword>
<comment type="caution">
    <text evidence="2">The sequence shown here is derived from an EMBL/GenBank/DDBJ whole genome shotgun (WGS) entry which is preliminary data.</text>
</comment>
<sequence length="162" mass="17917">MTDTKTATAACQVCGGSPAVKAKFRWMIVILVGMRLAWEEQYFCRLCALARHRQFSELTLKLGWWGVQGFAVPFVVLLNHSNAQQSRNLDHPTVPDPSAGTGRSVIAVDRGGVAKVREPQSRIPARTLDPGRPLHKRWATYTGPIVLAVLVVALIVARFTWL</sequence>
<proteinExistence type="predicted"/>
<protein>
    <submittedName>
        <fullName evidence="2">Uncharacterized protein</fullName>
    </submittedName>
</protein>
<dbReference type="EMBL" id="JBHMCA010000020">
    <property type="protein sequence ID" value="MFB9443289.1"/>
    <property type="molecule type" value="Genomic_DNA"/>
</dbReference>
<evidence type="ECO:0000313" key="3">
    <source>
        <dbReference type="Proteomes" id="UP001589608"/>
    </source>
</evidence>
<accession>A0ABV5M355</accession>